<dbReference type="InterPro" id="IPR036761">
    <property type="entry name" value="TTHA0802/YceI-like_sf"/>
</dbReference>
<dbReference type="SUPFAM" id="SSF101874">
    <property type="entry name" value="YceI-like"/>
    <property type="match status" value="1"/>
</dbReference>
<evidence type="ECO:0000313" key="2">
    <source>
        <dbReference type="EMBL" id="PIR73973.1"/>
    </source>
</evidence>
<reference evidence="3" key="1">
    <citation type="submission" date="2017-09" db="EMBL/GenBank/DDBJ databases">
        <title>Depth-based differentiation of microbial function through sediment-hosted aquifers and enrichment of novel symbionts in the deep terrestrial subsurface.</title>
        <authorList>
            <person name="Probst A.J."/>
            <person name="Ladd B."/>
            <person name="Jarett J.K."/>
            <person name="Geller-Mcgrath D.E."/>
            <person name="Sieber C.M.K."/>
            <person name="Emerson J.B."/>
            <person name="Anantharaman K."/>
            <person name="Thomas B.C."/>
            <person name="Malmstrom R."/>
            <person name="Stieglmeier M."/>
            <person name="Klingl A."/>
            <person name="Woyke T."/>
            <person name="Ryan C.M."/>
            <person name="Banfield J.F."/>
        </authorList>
    </citation>
    <scope>NUCLEOTIDE SEQUENCE [LARGE SCALE GENOMIC DNA]</scope>
</reference>
<name>A0A2H0TP86_9BACT</name>
<dbReference type="AlphaFoldDB" id="A0A2H0TP86"/>
<dbReference type="PANTHER" id="PTHR34406:SF1">
    <property type="entry name" value="PROTEIN YCEI"/>
    <property type="match status" value="1"/>
</dbReference>
<organism evidence="2 3">
    <name type="scientific">Candidatus Magasanikbacteria bacterium CG10_big_fil_rev_8_21_14_0_10_47_10</name>
    <dbReference type="NCBI Taxonomy" id="1974652"/>
    <lineage>
        <taxon>Bacteria</taxon>
        <taxon>Candidatus Magasanikiibacteriota</taxon>
    </lineage>
</organism>
<proteinExistence type="predicted"/>
<evidence type="ECO:0000259" key="1">
    <source>
        <dbReference type="SMART" id="SM00867"/>
    </source>
</evidence>
<dbReference type="Proteomes" id="UP000230154">
    <property type="component" value="Unassembled WGS sequence"/>
</dbReference>
<dbReference type="InterPro" id="IPR007372">
    <property type="entry name" value="Lipid/polyisoprenoid-bd_YceI"/>
</dbReference>
<accession>A0A2H0TP86</accession>
<gene>
    <name evidence="2" type="ORF">COU35_04940</name>
</gene>
<dbReference type="SMART" id="SM00867">
    <property type="entry name" value="YceI"/>
    <property type="match status" value="1"/>
</dbReference>
<comment type="caution">
    <text evidence="2">The sequence shown here is derived from an EMBL/GenBank/DDBJ whole genome shotgun (WGS) entry which is preliminary data.</text>
</comment>
<protein>
    <recommendedName>
        <fullName evidence="1">Lipid/polyisoprenoid-binding YceI-like domain-containing protein</fullName>
    </recommendedName>
</protein>
<dbReference type="Pfam" id="PF04264">
    <property type="entry name" value="YceI"/>
    <property type="match status" value="1"/>
</dbReference>
<dbReference type="PANTHER" id="PTHR34406">
    <property type="entry name" value="PROTEIN YCEI"/>
    <property type="match status" value="1"/>
</dbReference>
<feature type="domain" description="Lipid/polyisoprenoid-binding YceI-like" evidence="1">
    <location>
        <begin position="59"/>
        <end position="233"/>
    </location>
</feature>
<evidence type="ECO:0000313" key="3">
    <source>
        <dbReference type="Proteomes" id="UP000230154"/>
    </source>
</evidence>
<dbReference type="EMBL" id="PFCB01000033">
    <property type="protein sequence ID" value="PIR73973.1"/>
    <property type="molecule type" value="Genomic_DNA"/>
</dbReference>
<dbReference type="Gene3D" id="2.40.128.110">
    <property type="entry name" value="Lipid/polyisoprenoid-binding, YceI-like"/>
    <property type="match status" value="1"/>
</dbReference>
<sequence>MKSKAGLLFSLVLVGGIIFAGLSVLRPVEKPSEDVQNVDSQLQAQDSVGSDGSVPGMRLYRISQGESAVEFEIDEVLRGNDKTVIGTTNQIAGDILINTEHPSDSILGKIRVNARTLKTDDDNRNRALNNLILKTDVESNEFIEFSPRAVSGWPELLEPGVSFDVRIEGDLYVSGVTKTAVFAGSVALTEDGTITGDIETSVPYRNFDLSIPNLPFLANVEEDVTLRAHVVALPVE</sequence>